<dbReference type="Proteomes" id="UP001241377">
    <property type="component" value="Unassembled WGS sequence"/>
</dbReference>
<reference evidence="1" key="1">
    <citation type="submission" date="2023-04" db="EMBL/GenBank/DDBJ databases">
        <title>Draft Genome sequencing of Naganishia species isolated from polar environments using Oxford Nanopore Technology.</title>
        <authorList>
            <person name="Leo P."/>
            <person name="Venkateswaran K."/>
        </authorList>
    </citation>
    <scope>NUCLEOTIDE SEQUENCE</scope>
    <source>
        <strain evidence="1">MNA-CCFEE 5261</strain>
    </source>
</reference>
<evidence type="ECO:0000313" key="1">
    <source>
        <dbReference type="EMBL" id="KAJ9094591.1"/>
    </source>
</evidence>
<dbReference type="EMBL" id="JASBWR010000110">
    <property type="protein sequence ID" value="KAJ9094591.1"/>
    <property type="molecule type" value="Genomic_DNA"/>
</dbReference>
<proteinExistence type="predicted"/>
<comment type="caution">
    <text evidence="1">The sequence shown here is derived from an EMBL/GenBank/DDBJ whole genome shotgun (WGS) entry which is preliminary data.</text>
</comment>
<sequence>MLALVNAVEFVDRELTSLIQSTSFTENLLATTTSKLISEVFLLSFIILVGYETLYWLGIYLGLWEYHAKDIFTEIPIHCAHVYVRINLASKDKIDRIREYYRLKQNRYNVLSWTTSNQIGSEVFEFEQFVKYHFEFSPEDFEMNDEPEYGSTISHLRDKILTVVSQSDLYRDYKNKKLEVMVFDNQNNEVGHDKDKQYLSKTYIETGNVIDCIILVE</sequence>
<gene>
    <name evidence="1" type="ORF">QFC19_007889</name>
</gene>
<name>A0ACC2V715_9TREE</name>
<protein>
    <submittedName>
        <fullName evidence="1">Uncharacterized protein</fullName>
    </submittedName>
</protein>
<organism evidence="1 2">
    <name type="scientific">Naganishia cerealis</name>
    <dbReference type="NCBI Taxonomy" id="610337"/>
    <lineage>
        <taxon>Eukaryota</taxon>
        <taxon>Fungi</taxon>
        <taxon>Dikarya</taxon>
        <taxon>Basidiomycota</taxon>
        <taxon>Agaricomycotina</taxon>
        <taxon>Tremellomycetes</taxon>
        <taxon>Filobasidiales</taxon>
        <taxon>Filobasidiaceae</taxon>
        <taxon>Naganishia</taxon>
    </lineage>
</organism>
<accession>A0ACC2V715</accession>
<keyword evidence="2" id="KW-1185">Reference proteome</keyword>
<evidence type="ECO:0000313" key="2">
    <source>
        <dbReference type="Proteomes" id="UP001241377"/>
    </source>
</evidence>